<dbReference type="Gene3D" id="4.10.60.10">
    <property type="entry name" value="Zinc finger, CCHC-type"/>
    <property type="match status" value="1"/>
</dbReference>
<evidence type="ECO:0000313" key="5">
    <source>
        <dbReference type="Proteomes" id="UP000325577"/>
    </source>
</evidence>
<gene>
    <name evidence="4" type="ORF">F0562_031886</name>
</gene>
<dbReference type="Proteomes" id="UP000325577">
    <property type="component" value="Linkage Group LG18"/>
</dbReference>
<dbReference type="EMBL" id="CM018041">
    <property type="protein sequence ID" value="KAA8534363.1"/>
    <property type="molecule type" value="Genomic_DNA"/>
</dbReference>
<reference evidence="4 5" key="1">
    <citation type="submission" date="2019-09" db="EMBL/GenBank/DDBJ databases">
        <title>A chromosome-level genome assembly of the Chinese tupelo Nyssa sinensis.</title>
        <authorList>
            <person name="Yang X."/>
            <person name="Kang M."/>
            <person name="Yang Y."/>
            <person name="Xiong H."/>
            <person name="Wang M."/>
            <person name="Zhang Z."/>
            <person name="Wang Z."/>
            <person name="Wu H."/>
            <person name="Ma T."/>
            <person name="Liu J."/>
            <person name="Xi Z."/>
        </authorList>
    </citation>
    <scope>NUCLEOTIDE SEQUENCE [LARGE SCALE GENOMIC DNA]</scope>
    <source>
        <strain evidence="4">J267</strain>
        <tissue evidence="4">Leaf</tissue>
    </source>
</reference>
<dbReference type="InterPro" id="IPR001878">
    <property type="entry name" value="Znf_CCHC"/>
</dbReference>
<keyword evidence="1" id="KW-0862">Zinc</keyword>
<keyword evidence="1" id="KW-0863">Zinc-finger</keyword>
<dbReference type="OrthoDB" id="2272416at2759"/>
<accession>A0A5J5ATT8</accession>
<keyword evidence="5" id="KW-1185">Reference proteome</keyword>
<dbReference type="GO" id="GO:0003676">
    <property type="term" value="F:nucleic acid binding"/>
    <property type="evidence" value="ECO:0007669"/>
    <property type="project" value="InterPro"/>
</dbReference>
<sequence>MEQTLSDLVRELRQQNNRENRRTNANLIIHASLTERFMKLQLPTFAGALEADEVETWIMGIEDIFEVMECPDDKKSESNSEIVNMALILEKNNEEYVKEINQKKKSAAAEKTGETLNKKHEPPKARGKEPEQDKLEKCQRCGGRHNDDQCRWNTRACFGCVKHGHLVKDCQERMGQAGVYQLINNCPAPNKKV</sequence>
<evidence type="ECO:0000256" key="2">
    <source>
        <dbReference type="SAM" id="MobiDB-lite"/>
    </source>
</evidence>
<organism evidence="4 5">
    <name type="scientific">Nyssa sinensis</name>
    <dbReference type="NCBI Taxonomy" id="561372"/>
    <lineage>
        <taxon>Eukaryota</taxon>
        <taxon>Viridiplantae</taxon>
        <taxon>Streptophyta</taxon>
        <taxon>Embryophyta</taxon>
        <taxon>Tracheophyta</taxon>
        <taxon>Spermatophyta</taxon>
        <taxon>Magnoliopsida</taxon>
        <taxon>eudicotyledons</taxon>
        <taxon>Gunneridae</taxon>
        <taxon>Pentapetalae</taxon>
        <taxon>asterids</taxon>
        <taxon>Cornales</taxon>
        <taxon>Nyssaceae</taxon>
        <taxon>Nyssa</taxon>
    </lineage>
</organism>
<proteinExistence type="predicted"/>
<evidence type="ECO:0000313" key="4">
    <source>
        <dbReference type="EMBL" id="KAA8534363.1"/>
    </source>
</evidence>
<evidence type="ECO:0000259" key="3">
    <source>
        <dbReference type="PROSITE" id="PS50158"/>
    </source>
</evidence>
<evidence type="ECO:0000256" key="1">
    <source>
        <dbReference type="PROSITE-ProRule" id="PRU00047"/>
    </source>
</evidence>
<dbReference type="PROSITE" id="PS50158">
    <property type="entry name" value="ZF_CCHC"/>
    <property type="match status" value="1"/>
</dbReference>
<keyword evidence="1" id="KW-0479">Metal-binding</keyword>
<feature type="region of interest" description="Disordered" evidence="2">
    <location>
        <begin position="103"/>
        <end position="134"/>
    </location>
</feature>
<dbReference type="GO" id="GO:0008270">
    <property type="term" value="F:zinc ion binding"/>
    <property type="evidence" value="ECO:0007669"/>
    <property type="project" value="UniProtKB-KW"/>
</dbReference>
<dbReference type="AlphaFoldDB" id="A0A5J5ATT8"/>
<feature type="domain" description="CCHC-type" evidence="3">
    <location>
        <begin position="157"/>
        <end position="172"/>
    </location>
</feature>
<protein>
    <recommendedName>
        <fullName evidence="3">CCHC-type domain-containing protein</fullName>
    </recommendedName>
</protein>
<name>A0A5J5ATT8_9ASTE</name>